<dbReference type="EMBL" id="CM000641">
    <property type="protein sequence ID" value="EED92699.1"/>
    <property type="molecule type" value="Genomic_DNA"/>
</dbReference>
<dbReference type="KEGG" id="tps:THAPSDRAFT_22097"/>
<feature type="compositionally biased region" description="Acidic residues" evidence="2">
    <location>
        <begin position="178"/>
        <end position="194"/>
    </location>
</feature>
<dbReference type="GeneID" id="7446751"/>
<keyword evidence="4" id="KW-1185">Reference proteome</keyword>
<dbReference type="Gene3D" id="3.30.710.10">
    <property type="entry name" value="Potassium Channel Kv1.1, Chain A"/>
    <property type="match status" value="1"/>
</dbReference>
<dbReference type="HOGENOM" id="CLU_508576_0_0_1"/>
<organism evidence="3 4">
    <name type="scientific">Thalassiosira pseudonana</name>
    <name type="common">Marine diatom</name>
    <name type="synonym">Cyclotella nana</name>
    <dbReference type="NCBI Taxonomy" id="35128"/>
    <lineage>
        <taxon>Eukaryota</taxon>
        <taxon>Sar</taxon>
        <taxon>Stramenopiles</taxon>
        <taxon>Ochrophyta</taxon>
        <taxon>Bacillariophyta</taxon>
        <taxon>Coscinodiscophyceae</taxon>
        <taxon>Thalassiosirophycidae</taxon>
        <taxon>Thalassiosirales</taxon>
        <taxon>Thalassiosiraceae</taxon>
        <taxon>Thalassiosira</taxon>
    </lineage>
</organism>
<accession>B8C109</accession>
<dbReference type="CDD" id="cd14733">
    <property type="entry name" value="BACK"/>
    <property type="match status" value="1"/>
</dbReference>
<evidence type="ECO:0000256" key="2">
    <source>
        <dbReference type="SAM" id="MobiDB-lite"/>
    </source>
</evidence>
<reference evidence="3 4" key="2">
    <citation type="journal article" date="2008" name="Nature">
        <title>The Phaeodactylum genome reveals the evolutionary history of diatom genomes.</title>
        <authorList>
            <person name="Bowler C."/>
            <person name="Allen A.E."/>
            <person name="Badger J.H."/>
            <person name="Grimwood J."/>
            <person name="Jabbari K."/>
            <person name="Kuo A."/>
            <person name="Maheswari U."/>
            <person name="Martens C."/>
            <person name="Maumus F."/>
            <person name="Otillar R.P."/>
            <person name="Rayko E."/>
            <person name="Salamov A."/>
            <person name="Vandepoele K."/>
            <person name="Beszteri B."/>
            <person name="Gruber A."/>
            <person name="Heijde M."/>
            <person name="Katinka M."/>
            <person name="Mock T."/>
            <person name="Valentin K."/>
            <person name="Verret F."/>
            <person name="Berges J.A."/>
            <person name="Brownlee C."/>
            <person name="Cadoret J.P."/>
            <person name="Chiovitti A."/>
            <person name="Choi C.J."/>
            <person name="Coesel S."/>
            <person name="De Martino A."/>
            <person name="Detter J.C."/>
            <person name="Durkin C."/>
            <person name="Falciatore A."/>
            <person name="Fournet J."/>
            <person name="Haruta M."/>
            <person name="Huysman M.J."/>
            <person name="Jenkins B.D."/>
            <person name="Jiroutova K."/>
            <person name="Jorgensen R.E."/>
            <person name="Joubert Y."/>
            <person name="Kaplan A."/>
            <person name="Kroger N."/>
            <person name="Kroth P.G."/>
            <person name="La Roche J."/>
            <person name="Lindquist E."/>
            <person name="Lommer M."/>
            <person name="Martin-Jezequel V."/>
            <person name="Lopez P.J."/>
            <person name="Lucas S."/>
            <person name="Mangogna M."/>
            <person name="McGinnis K."/>
            <person name="Medlin L.K."/>
            <person name="Montsant A."/>
            <person name="Oudot-Le Secq M.P."/>
            <person name="Napoli C."/>
            <person name="Obornik M."/>
            <person name="Parker M.S."/>
            <person name="Petit J.L."/>
            <person name="Porcel B.M."/>
            <person name="Poulsen N."/>
            <person name="Robison M."/>
            <person name="Rychlewski L."/>
            <person name="Rynearson T.A."/>
            <person name="Schmutz J."/>
            <person name="Shapiro H."/>
            <person name="Siaut M."/>
            <person name="Stanley M."/>
            <person name="Sussman M.R."/>
            <person name="Taylor A.R."/>
            <person name="Vardi A."/>
            <person name="von Dassow P."/>
            <person name="Vyverman W."/>
            <person name="Willis A."/>
            <person name="Wyrwicz L.S."/>
            <person name="Rokhsar D.S."/>
            <person name="Weissenbach J."/>
            <person name="Armbrust E.V."/>
            <person name="Green B.R."/>
            <person name="Van de Peer Y."/>
            <person name="Grigoriev I.V."/>
        </authorList>
    </citation>
    <scope>NUCLEOTIDE SEQUENCE [LARGE SCALE GENOMIC DNA]</scope>
    <source>
        <strain evidence="3 4">CCMP1335</strain>
    </source>
</reference>
<dbReference type="OMA" id="STHEGEM"/>
<dbReference type="Proteomes" id="UP000001449">
    <property type="component" value="Chromosome 4"/>
</dbReference>
<feature type="region of interest" description="Disordered" evidence="2">
    <location>
        <begin position="105"/>
        <end position="128"/>
    </location>
</feature>
<evidence type="ECO:0000313" key="3">
    <source>
        <dbReference type="EMBL" id="EED92699.1"/>
    </source>
</evidence>
<evidence type="ECO:0000256" key="1">
    <source>
        <dbReference type="SAM" id="Coils"/>
    </source>
</evidence>
<name>B8C109_THAPS</name>
<protein>
    <submittedName>
        <fullName evidence="3">Uncharacterized protein</fullName>
    </submittedName>
</protein>
<feature type="region of interest" description="Disordered" evidence="2">
    <location>
        <begin position="1"/>
        <end position="54"/>
    </location>
</feature>
<feature type="compositionally biased region" description="Acidic residues" evidence="2">
    <location>
        <begin position="16"/>
        <end position="39"/>
    </location>
</feature>
<dbReference type="RefSeq" id="XP_002289162.1">
    <property type="nucleotide sequence ID" value="XM_002289126.1"/>
</dbReference>
<dbReference type="eggNOG" id="ENOG502R8KI">
    <property type="taxonomic scope" value="Eukaryota"/>
</dbReference>
<dbReference type="InterPro" id="IPR011333">
    <property type="entry name" value="SKP1/BTB/POZ_sf"/>
</dbReference>
<sequence length="536" mass="61251">MDFNREDEALAAAEQALDDSSDDTSSDSDGESDDDEEVVPMDNGGPPHPGPLSLAQIESFDHYIERHGLRDNAENDDAHIGEFNGMNREEAVERFREHEAHLQAELRKDVEADEKEGETSTTTPRLQQDYERDDAVIVVLLRNNSRRVTMAKPLMSLCDTVKCAVLRKDRYRVAEMSDVDEQADEDSAEDDVIEDQMTSSSIPIQRDDREHKMSDDECEYKCEESDHEEEEGMYDKSETDNSITNKGFLHIMDFELTDFHPDAVMEFVDAVLSLFDLYNTTNTTLDTTDNLNHPIDEDEEGLLNHVTNLVHTNKLSKDNIVECLRIAHFVQCTSLINGLSMIIESSIDASNCLSIFSLADELDISSLYEASVNHVMKRLDSLLGDSDNNDSEDEMVAIWKSLPAELRNRLETIRNIMRSSIIGKGSKVSGVFFTSGSEFLGIFEESIRDQRERLSEAKERREEVIRERGKEWEIMRQRRGRWFDNSAEGKHEFVHGADVKYALEKIEQQQKRLKTLETFYEEQKVLFRNAGGTFTL</sequence>
<reference evidence="3 4" key="1">
    <citation type="journal article" date="2004" name="Science">
        <title>The genome of the diatom Thalassiosira pseudonana: ecology, evolution, and metabolism.</title>
        <authorList>
            <person name="Armbrust E.V."/>
            <person name="Berges J.A."/>
            <person name="Bowler C."/>
            <person name="Green B.R."/>
            <person name="Martinez D."/>
            <person name="Putnam N.H."/>
            <person name="Zhou S."/>
            <person name="Allen A.E."/>
            <person name="Apt K.E."/>
            <person name="Bechner M."/>
            <person name="Brzezinski M.A."/>
            <person name="Chaal B.K."/>
            <person name="Chiovitti A."/>
            <person name="Davis A.K."/>
            <person name="Demarest M.S."/>
            <person name="Detter J.C."/>
            <person name="Glavina T."/>
            <person name="Goodstein D."/>
            <person name="Hadi M.Z."/>
            <person name="Hellsten U."/>
            <person name="Hildebrand M."/>
            <person name="Jenkins B.D."/>
            <person name="Jurka J."/>
            <person name="Kapitonov V.V."/>
            <person name="Kroger N."/>
            <person name="Lau W.W."/>
            <person name="Lane T.W."/>
            <person name="Larimer F.W."/>
            <person name="Lippmeier J.C."/>
            <person name="Lucas S."/>
            <person name="Medina M."/>
            <person name="Montsant A."/>
            <person name="Obornik M."/>
            <person name="Parker M.S."/>
            <person name="Palenik B."/>
            <person name="Pazour G.J."/>
            <person name="Richardson P.M."/>
            <person name="Rynearson T.A."/>
            <person name="Saito M.A."/>
            <person name="Schwartz D.C."/>
            <person name="Thamatrakoln K."/>
            <person name="Valentin K."/>
            <person name="Vardi A."/>
            <person name="Wilkerson F.P."/>
            <person name="Rokhsar D.S."/>
        </authorList>
    </citation>
    <scope>NUCLEOTIDE SEQUENCE [LARGE SCALE GENOMIC DNA]</scope>
    <source>
        <strain evidence="3 4">CCMP1335</strain>
    </source>
</reference>
<gene>
    <name evidence="3" type="ORF">THAPSDRAFT_22097</name>
</gene>
<dbReference type="AlphaFoldDB" id="B8C109"/>
<evidence type="ECO:0000313" key="4">
    <source>
        <dbReference type="Proteomes" id="UP000001449"/>
    </source>
</evidence>
<dbReference type="PaxDb" id="35128-Thaps22097"/>
<keyword evidence="1" id="KW-0175">Coiled coil</keyword>
<dbReference type="InParanoid" id="B8C109"/>
<proteinExistence type="predicted"/>
<feature type="region of interest" description="Disordered" evidence="2">
    <location>
        <begin position="178"/>
        <end position="197"/>
    </location>
</feature>
<feature type="coiled-coil region" evidence="1">
    <location>
        <begin position="440"/>
        <end position="467"/>
    </location>
</feature>